<dbReference type="InterPro" id="IPR051164">
    <property type="entry name" value="NmrA-like_oxidored"/>
</dbReference>
<sequence>MLRAQGERAAAYLQAQGQAKAIEKTFAAIKSGRPTPELLAYQYLQVLPEIAKGEASKVWVVPSDFGSALQGFTKLLGAPGEDGVFRYQPSPVENDLPRPEDDSEEVADWFSTETDPAIVEAVAKAEADALFVRYGVPTTLLRTTFYFDNVAGGMGLARDADGAPALTLPLADQPLSGIAVEDIGKTAFGVFKRGPELIGTTVSIAGDHLTGDQYAAALTAALGEPVGYRPLGWDEYRALGFPGAVEMGNMFQYYAQNAARFTADRDLARVRELNPELQSFRDWLAAHRDDITVP</sequence>
<reference evidence="4 5" key="1">
    <citation type="journal article" date="2017" name="Int. J. Syst. Evol. Microbiol.">
        <title>Mycobacterium talmoniae sp. nov., a slowly growing mycobacterium isolated from human respiratory samples.</title>
        <authorList>
            <person name="Davidson R.M."/>
            <person name="DeGroote M.A."/>
            <person name="Marola J.L."/>
            <person name="Buss S."/>
            <person name="Jones V."/>
            <person name="McNeil M.R."/>
            <person name="Freifeld A.G."/>
            <person name="Elaine Epperson L."/>
            <person name="Hasan N.A."/>
            <person name="Jackson M."/>
            <person name="Iwen P.C."/>
            <person name="Salfinger M."/>
            <person name="Strong M."/>
        </authorList>
    </citation>
    <scope>NUCLEOTIDE SEQUENCE [LARGE SCALE GENOMIC DNA]</scope>
    <source>
        <strain evidence="4 5">ATCC BAA-2683</strain>
    </source>
</reference>
<dbReference type="Gene3D" id="3.40.50.720">
    <property type="entry name" value="NAD(P)-binding Rossmann-like Domain"/>
    <property type="match status" value="1"/>
</dbReference>
<dbReference type="SUPFAM" id="SSF51735">
    <property type="entry name" value="NAD(P)-binding Rossmann-fold domains"/>
    <property type="match status" value="1"/>
</dbReference>
<proteinExistence type="inferred from homology"/>
<evidence type="ECO:0000256" key="2">
    <source>
        <dbReference type="ARBA" id="ARBA00022857"/>
    </source>
</evidence>
<evidence type="ECO:0000259" key="3">
    <source>
        <dbReference type="Pfam" id="PF05368"/>
    </source>
</evidence>
<name>A0A2S8BE31_9MYCO</name>
<comment type="similarity">
    <text evidence="1">Belongs to the NmrA-type oxidoreductase family.</text>
</comment>
<comment type="caution">
    <text evidence="4">The sequence shown here is derived from an EMBL/GenBank/DDBJ whole genome shotgun (WGS) entry which is preliminary data.</text>
</comment>
<accession>A0A2S8BE31</accession>
<evidence type="ECO:0000256" key="1">
    <source>
        <dbReference type="ARBA" id="ARBA00006328"/>
    </source>
</evidence>
<dbReference type="AlphaFoldDB" id="A0A2S8BE31"/>
<organism evidence="4 5">
    <name type="scientific">Mycobacterium talmoniae</name>
    <dbReference type="NCBI Taxonomy" id="1858794"/>
    <lineage>
        <taxon>Bacteria</taxon>
        <taxon>Bacillati</taxon>
        <taxon>Actinomycetota</taxon>
        <taxon>Actinomycetes</taxon>
        <taxon>Mycobacteriales</taxon>
        <taxon>Mycobacteriaceae</taxon>
        <taxon>Mycobacterium</taxon>
    </lineage>
</organism>
<evidence type="ECO:0000313" key="5">
    <source>
        <dbReference type="Proteomes" id="UP000238296"/>
    </source>
</evidence>
<protein>
    <recommendedName>
        <fullName evidence="3">NmrA-like domain-containing protein</fullName>
    </recommendedName>
</protein>
<keyword evidence="2" id="KW-0521">NADP</keyword>
<dbReference type="PANTHER" id="PTHR42748:SF7">
    <property type="entry name" value="NMRA LIKE REDOX SENSOR 1-RELATED"/>
    <property type="match status" value="1"/>
</dbReference>
<dbReference type="InterPro" id="IPR008030">
    <property type="entry name" value="NmrA-like"/>
</dbReference>
<dbReference type="Pfam" id="PF05368">
    <property type="entry name" value="NmrA"/>
    <property type="match status" value="1"/>
</dbReference>
<dbReference type="Proteomes" id="UP000238296">
    <property type="component" value="Unassembled WGS sequence"/>
</dbReference>
<dbReference type="InterPro" id="IPR036291">
    <property type="entry name" value="NAD(P)-bd_dom_sf"/>
</dbReference>
<evidence type="ECO:0000313" key="4">
    <source>
        <dbReference type="EMBL" id="PQM44896.1"/>
    </source>
</evidence>
<dbReference type="PANTHER" id="PTHR42748">
    <property type="entry name" value="NITROGEN METABOLITE REPRESSION PROTEIN NMRA FAMILY MEMBER"/>
    <property type="match status" value="1"/>
</dbReference>
<dbReference type="EMBL" id="PPEA01000695">
    <property type="protein sequence ID" value="PQM44896.1"/>
    <property type="molecule type" value="Genomic_DNA"/>
</dbReference>
<feature type="domain" description="NmrA-like" evidence="3">
    <location>
        <begin position="133"/>
        <end position="260"/>
    </location>
</feature>
<gene>
    <name evidence="4" type="ORF">C1Y40_04943</name>
</gene>